<keyword evidence="2" id="KW-1185">Reference proteome</keyword>
<dbReference type="Proteomes" id="UP000005237">
    <property type="component" value="Unassembled WGS sequence"/>
</dbReference>
<sequence length="99" mass="10865">MPSTNDLIMKRMQVKNAISNFDLRSYGSQSSLASLDFGTVPDFGSPMQFSKGTIFEKSKIPLGSFRSPKKPISRTGTPTMYSSTSTISQFSEILSNKLS</sequence>
<reference evidence="1" key="2">
    <citation type="submission" date="2022-06" db="UniProtKB">
        <authorList>
            <consortium name="EnsemblMetazoa"/>
        </authorList>
    </citation>
    <scope>IDENTIFICATION</scope>
    <source>
        <strain evidence="1">DF5081</strain>
    </source>
</reference>
<organism evidence="1 2">
    <name type="scientific">Caenorhabditis japonica</name>
    <dbReference type="NCBI Taxonomy" id="281687"/>
    <lineage>
        <taxon>Eukaryota</taxon>
        <taxon>Metazoa</taxon>
        <taxon>Ecdysozoa</taxon>
        <taxon>Nematoda</taxon>
        <taxon>Chromadorea</taxon>
        <taxon>Rhabditida</taxon>
        <taxon>Rhabditina</taxon>
        <taxon>Rhabditomorpha</taxon>
        <taxon>Rhabditoidea</taxon>
        <taxon>Rhabditidae</taxon>
        <taxon>Peloderinae</taxon>
        <taxon>Caenorhabditis</taxon>
    </lineage>
</organism>
<accession>A0A8R1I5Q3</accession>
<dbReference type="EnsemblMetazoa" id="CJA21678.1">
    <property type="protein sequence ID" value="CJA21678.1"/>
    <property type="gene ID" value="WBGene00177250"/>
</dbReference>
<protein>
    <submittedName>
        <fullName evidence="1">Uncharacterized protein</fullName>
    </submittedName>
</protein>
<evidence type="ECO:0000313" key="2">
    <source>
        <dbReference type="Proteomes" id="UP000005237"/>
    </source>
</evidence>
<reference evidence="2" key="1">
    <citation type="submission" date="2010-08" db="EMBL/GenBank/DDBJ databases">
        <authorList>
            <consortium name="Caenorhabditis japonica Sequencing Consortium"/>
            <person name="Wilson R.K."/>
        </authorList>
    </citation>
    <scope>NUCLEOTIDE SEQUENCE [LARGE SCALE GENOMIC DNA]</scope>
    <source>
        <strain evidence="2">DF5081</strain>
    </source>
</reference>
<name>A0A8R1I5Q3_CAEJA</name>
<proteinExistence type="predicted"/>
<dbReference type="AlphaFoldDB" id="A0A8R1I5Q3"/>
<evidence type="ECO:0000313" key="1">
    <source>
        <dbReference type="EnsemblMetazoa" id="CJA21678.1"/>
    </source>
</evidence>